<sequence>MRLSTQMLTGIVGITILSQVIFALIAYRIVVGVEQDHLLQLLGQRTHEVAQSIAIPLVTGITESQALEQSRRRFAPSVDALVLIDTHGVVATAGPWVKHLDTSLLRESIEQLDLRETSHIMIDGKPFFAVPHNVPGLPYHIVALQQYQTTHDNIGAKLGSRFLVFSIIILWVAVWIALLFASMINRKLEAKTRTLRHQVTHDALTGLPNRSLLYSQLEAIITSPDDIDMQVAVLAIGINHFMEITDTLGHDLGDQLLLEMGGRIRQALPENALVSRPGNDEFAVVLLDTDQNKAEQLIHQLLTSMNTRVPVASLELDIGLTIGAALYPKHAADADALLRYANVALQQAREHCSSSRFYDGSKDNRSIRRLKLGAELSHAIAQGQLVVFYQPKIQAISGEVSGLEALVRWDHPEYGLIPPDEFIPLAEQTGAIRELTAWVLEESLHFLHRLHSRGMPITIAVNISTHNLRDDLLKPLVKELLQRTGVEGRFLCLEVTETVMMQDIQHAEDVLRTLHSLGIKISIDDFGTGFSSLAYLNRLPVDEIKVDRSFVMPMLENHSERAIVASIIQLAHTLNCHVVAEGVENTETLELLKTMGCDIIQGYLLTAPRPLDEIERWLE</sequence>
<dbReference type="NCBIfam" id="TIGR00254">
    <property type="entry name" value="GGDEF"/>
    <property type="match status" value="1"/>
</dbReference>
<accession>A0A3B0Z6V1</accession>
<evidence type="ECO:0000256" key="1">
    <source>
        <dbReference type="SAM" id="Phobius"/>
    </source>
</evidence>
<dbReference type="Gene3D" id="3.20.20.450">
    <property type="entry name" value="EAL domain"/>
    <property type="match status" value="1"/>
</dbReference>
<gene>
    <name evidence="4" type="ORF">MNBD_GAMMA14-2140</name>
</gene>
<dbReference type="SUPFAM" id="SSF141868">
    <property type="entry name" value="EAL domain-like"/>
    <property type="match status" value="1"/>
</dbReference>
<reference evidence="4" key="1">
    <citation type="submission" date="2018-06" db="EMBL/GenBank/DDBJ databases">
        <authorList>
            <person name="Zhirakovskaya E."/>
        </authorList>
    </citation>
    <scope>NUCLEOTIDE SEQUENCE</scope>
</reference>
<dbReference type="InterPro" id="IPR035919">
    <property type="entry name" value="EAL_sf"/>
</dbReference>
<dbReference type="SUPFAM" id="SSF55073">
    <property type="entry name" value="Nucleotide cyclase"/>
    <property type="match status" value="1"/>
</dbReference>
<feature type="domain" description="GGDEF" evidence="3">
    <location>
        <begin position="229"/>
        <end position="362"/>
    </location>
</feature>
<feature type="transmembrane region" description="Helical" evidence="1">
    <location>
        <begin position="7"/>
        <end position="30"/>
    </location>
</feature>
<dbReference type="PROSITE" id="PS50887">
    <property type="entry name" value="GGDEF"/>
    <property type="match status" value="1"/>
</dbReference>
<keyword evidence="1" id="KW-1133">Transmembrane helix</keyword>
<dbReference type="SMART" id="SM00052">
    <property type="entry name" value="EAL"/>
    <property type="match status" value="1"/>
</dbReference>
<dbReference type="InterPro" id="IPR029787">
    <property type="entry name" value="Nucleotide_cyclase"/>
</dbReference>
<dbReference type="AlphaFoldDB" id="A0A3B0Z6V1"/>
<dbReference type="Pfam" id="PF00990">
    <property type="entry name" value="GGDEF"/>
    <property type="match status" value="1"/>
</dbReference>
<keyword evidence="1" id="KW-0472">Membrane</keyword>
<dbReference type="CDD" id="cd01949">
    <property type="entry name" value="GGDEF"/>
    <property type="match status" value="1"/>
</dbReference>
<dbReference type="EMBL" id="UOFM01000439">
    <property type="protein sequence ID" value="VAW81979.1"/>
    <property type="molecule type" value="Genomic_DNA"/>
</dbReference>
<name>A0A3B0Z6V1_9ZZZZ</name>
<dbReference type="FunFam" id="3.20.20.450:FF:000001">
    <property type="entry name" value="Cyclic di-GMP phosphodiesterase yahA"/>
    <property type="match status" value="1"/>
</dbReference>
<dbReference type="PANTHER" id="PTHR33121:SF71">
    <property type="entry name" value="OXYGEN SENSOR PROTEIN DOSP"/>
    <property type="match status" value="1"/>
</dbReference>
<dbReference type="GO" id="GO:0071111">
    <property type="term" value="F:cyclic-guanylate-specific phosphodiesterase activity"/>
    <property type="evidence" value="ECO:0007669"/>
    <property type="project" value="InterPro"/>
</dbReference>
<proteinExistence type="predicted"/>
<dbReference type="InterPro" id="IPR050706">
    <property type="entry name" value="Cyclic-di-GMP_PDE-like"/>
</dbReference>
<dbReference type="Gene3D" id="3.30.70.270">
    <property type="match status" value="1"/>
</dbReference>
<dbReference type="SMART" id="SM00267">
    <property type="entry name" value="GGDEF"/>
    <property type="match status" value="1"/>
</dbReference>
<feature type="non-terminal residue" evidence="4">
    <location>
        <position position="619"/>
    </location>
</feature>
<dbReference type="InterPro" id="IPR043128">
    <property type="entry name" value="Rev_trsase/Diguanyl_cyclase"/>
</dbReference>
<keyword evidence="1" id="KW-0812">Transmembrane</keyword>
<dbReference type="Pfam" id="PF00563">
    <property type="entry name" value="EAL"/>
    <property type="match status" value="1"/>
</dbReference>
<dbReference type="PANTHER" id="PTHR33121">
    <property type="entry name" value="CYCLIC DI-GMP PHOSPHODIESTERASE PDEF"/>
    <property type="match status" value="1"/>
</dbReference>
<evidence type="ECO:0000313" key="4">
    <source>
        <dbReference type="EMBL" id="VAW81979.1"/>
    </source>
</evidence>
<feature type="domain" description="EAL" evidence="2">
    <location>
        <begin position="369"/>
        <end position="619"/>
    </location>
</feature>
<evidence type="ECO:0000259" key="2">
    <source>
        <dbReference type="PROSITE" id="PS50883"/>
    </source>
</evidence>
<dbReference type="InterPro" id="IPR001633">
    <property type="entry name" value="EAL_dom"/>
</dbReference>
<organism evidence="4">
    <name type="scientific">hydrothermal vent metagenome</name>
    <dbReference type="NCBI Taxonomy" id="652676"/>
    <lineage>
        <taxon>unclassified sequences</taxon>
        <taxon>metagenomes</taxon>
        <taxon>ecological metagenomes</taxon>
    </lineage>
</organism>
<evidence type="ECO:0000259" key="3">
    <source>
        <dbReference type="PROSITE" id="PS50887"/>
    </source>
</evidence>
<dbReference type="PROSITE" id="PS50883">
    <property type="entry name" value="EAL"/>
    <property type="match status" value="1"/>
</dbReference>
<dbReference type="CDD" id="cd01948">
    <property type="entry name" value="EAL"/>
    <property type="match status" value="1"/>
</dbReference>
<protein>
    <submittedName>
        <fullName evidence="4">Diguanylate cyclase/phosphodiesterase (GGDEF &amp; EAL domains) with PAS/PAC sensor(S)</fullName>
    </submittedName>
</protein>
<dbReference type="InterPro" id="IPR000160">
    <property type="entry name" value="GGDEF_dom"/>
</dbReference>
<feature type="transmembrane region" description="Helical" evidence="1">
    <location>
        <begin position="162"/>
        <end position="184"/>
    </location>
</feature>